<dbReference type="EMBL" id="MN740003">
    <property type="protein sequence ID" value="QHT82786.1"/>
    <property type="molecule type" value="Genomic_DNA"/>
</dbReference>
<evidence type="ECO:0000313" key="1">
    <source>
        <dbReference type="EMBL" id="QHT82786.1"/>
    </source>
</evidence>
<organism evidence="1">
    <name type="scientific">viral metagenome</name>
    <dbReference type="NCBI Taxonomy" id="1070528"/>
    <lineage>
        <taxon>unclassified sequences</taxon>
        <taxon>metagenomes</taxon>
        <taxon>organismal metagenomes</taxon>
    </lineage>
</organism>
<reference evidence="1" key="1">
    <citation type="journal article" date="2020" name="Nature">
        <title>Giant virus diversity and host interactions through global metagenomics.</title>
        <authorList>
            <person name="Schulz F."/>
            <person name="Roux S."/>
            <person name="Paez-Espino D."/>
            <person name="Jungbluth S."/>
            <person name="Walsh D.A."/>
            <person name="Denef V.J."/>
            <person name="McMahon K.D."/>
            <person name="Konstantinidis K.T."/>
            <person name="Eloe-Fadrosh E.A."/>
            <person name="Kyrpides N.C."/>
            <person name="Woyke T."/>
        </authorList>
    </citation>
    <scope>NUCLEOTIDE SEQUENCE</scope>
    <source>
        <strain evidence="1">GVMAG-M-3300023184-165</strain>
    </source>
</reference>
<accession>A0A6C0HRM6</accession>
<dbReference type="AlphaFoldDB" id="A0A6C0HRM6"/>
<sequence>MQSYLQTNSFMSWLSAAYWPIPSLYKTGSPYCCSKFKMVFSISPPTIFNKIDFNI</sequence>
<protein>
    <submittedName>
        <fullName evidence="1">Uncharacterized protein</fullName>
    </submittedName>
</protein>
<name>A0A6C0HRM6_9ZZZZ</name>
<proteinExistence type="predicted"/>